<accession>A0A1B8GIW3</accession>
<gene>
    <name evidence="2" type="ORF">VE01_06526</name>
</gene>
<reference evidence="2 3" key="1">
    <citation type="submission" date="2016-03" db="EMBL/GenBank/DDBJ databases">
        <title>Comparative genomics of Pseudogymnoascus destructans, the fungus causing white-nose syndrome of bats.</title>
        <authorList>
            <person name="Palmer J.M."/>
            <person name="Drees K.P."/>
            <person name="Foster J.T."/>
            <person name="Lindner D.L."/>
        </authorList>
    </citation>
    <scope>NUCLEOTIDE SEQUENCE [LARGE SCALE GENOMIC DNA]</scope>
    <source>
        <strain evidence="2 3">UAMH 10579</strain>
    </source>
</reference>
<dbReference type="EMBL" id="KV460233">
    <property type="protein sequence ID" value="OBT95780.1"/>
    <property type="molecule type" value="Genomic_DNA"/>
</dbReference>
<evidence type="ECO:0000313" key="3">
    <source>
        <dbReference type="Proteomes" id="UP000091956"/>
    </source>
</evidence>
<feature type="region of interest" description="Disordered" evidence="1">
    <location>
        <begin position="161"/>
        <end position="416"/>
    </location>
</feature>
<protein>
    <submittedName>
        <fullName evidence="2">Uncharacterized protein</fullName>
    </submittedName>
</protein>
<dbReference type="Proteomes" id="UP000091956">
    <property type="component" value="Unassembled WGS sequence"/>
</dbReference>
<sequence length="478" mass="52360">MRWIPPRSRNPRTPSQPRSSAQREPSDLFPEDSPISSTWENISRSGPNDNGGILQETIPRQCNPPRRWINQPAVGDATLPDPNGLIRAIYAEEKLGWRSGTTSQQAAPQVHLDILDHPSAELLPDYLVSWMQHNQEIHAGEPTRTGIIDTEVSLPAPATMASDQLSVEPHSDLEEETTSAGTYHDASDIPSHSALRPSWQDGPIAFEDPGLSASGDGASYLKPSISTPVALPPKKKPRQFPLAIPKPSFNFIPKKSTDTPNQPTRSKSTLPRLRGRTKSDELPKPATTKKLRFSSVVHSSTQPTRRRISLGRKKSDTSMKSSLAGPLSGEISPLTTTEPETSFALPVFAEPTDIPTEPRDAPGSTPKPKHHKPSKFSSLKPKKHTPLTRLSLTAISPVPGQPYEHIPSPEEPDPRKTLRYKKVKSGAQRAVRQWRKFTLRKSVLQIMLGRQLAGPVAANLKVLAGRKTVLEGGPETGL</sequence>
<evidence type="ECO:0000256" key="1">
    <source>
        <dbReference type="SAM" id="MobiDB-lite"/>
    </source>
</evidence>
<feature type="compositionally biased region" description="Polar residues" evidence="1">
    <location>
        <begin position="34"/>
        <end position="48"/>
    </location>
</feature>
<reference evidence="3" key="2">
    <citation type="journal article" date="2018" name="Nat. Commun.">
        <title>Extreme sensitivity to ultraviolet light in the fungal pathogen causing white-nose syndrome of bats.</title>
        <authorList>
            <person name="Palmer J.M."/>
            <person name="Drees K.P."/>
            <person name="Foster J.T."/>
            <person name="Lindner D.L."/>
        </authorList>
    </citation>
    <scope>NUCLEOTIDE SEQUENCE [LARGE SCALE GENOMIC DNA]</scope>
    <source>
        <strain evidence="3">UAMH 10579</strain>
    </source>
</reference>
<evidence type="ECO:0000313" key="2">
    <source>
        <dbReference type="EMBL" id="OBT95780.1"/>
    </source>
</evidence>
<dbReference type="OrthoDB" id="5407772at2759"/>
<proteinExistence type="predicted"/>
<keyword evidence="3" id="KW-1185">Reference proteome</keyword>
<feature type="compositionally biased region" description="Polar residues" evidence="1">
    <location>
        <begin position="258"/>
        <end position="269"/>
    </location>
</feature>
<name>A0A1B8GIW3_9PEZI</name>
<feature type="compositionally biased region" description="Polar residues" evidence="1">
    <location>
        <begin position="11"/>
        <end position="23"/>
    </location>
</feature>
<feature type="region of interest" description="Disordered" evidence="1">
    <location>
        <begin position="1"/>
        <end position="67"/>
    </location>
</feature>
<dbReference type="RefSeq" id="XP_018129513.1">
    <property type="nucleotide sequence ID" value="XM_018275971.1"/>
</dbReference>
<dbReference type="AlphaFoldDB" id="A0A1B8GIW3"/>
<feature type="compositionally biased region" description="Basic residues" evidence="1">
    <location>
        <begin position="367"/>
        <end position="386"/>
    </location>
</feature>
<dbReference type="GeneID" id="28839912"/>
<organism evidence="2 3">
    <name type="scientific">Pseudogymnoascus verrucosus</name>
    <dbReference type="NCBI Taxonomy" id="342668"/>
    <lineage>
        <taxon>Eukaryota</taxon>
        <taxon>Fungi</taxon>
        <taxon>Dikarya</taxon>
        <taxon>Ascomycota</taxon>
        <taxon>Pezizomycotina</taxon>
        <taxon>Leotiomycetes</taxon>
        <taxon>Thelebolales</taxon>
        <taxon>Thelebolaceae</taxon>
        <taxon>Pseudogymnoascus</taxon>
    </lineage>
</organism>